<dbReference type="OrthoDB" id="3164835at2759"/>
<proteinExistence type="predicted"/>
<organism evidence="2 3">
    <name type="scientific">Serendipita indica (strain DSM 11827)</name>
    <name type="common">Root endophyte fungus</name>
    <name type="synonym">Piriformospora indica</name>
    <dbReference type="NCBI Taxonomy" id="1109443"/>
    <lineage>
        <taxon>Eukaryota</taxon>
        <taxon>Fungi</taxon>
        <taxon>Dikarya</taxon>
        <taxon>Basidiomycota</taxon>
        <taxon>Agaricomycotina</taxon>
        <taxon>Agaricomycetes</taxon>
        <taxon>Sebacinales</taxon>
        <taxon>Serendipitaceae</taxon>
        <taxon>Serendipita</taxon>
    </lineage>
</organism>
<reference evidence="2 3" key="1">
    <citation type="journal article" date="2011" name="PLoS Pathog.">
        <title>Endophytic Life Strategies Decoded by Genome and Transcriptome Analyses of the Mutualistic Root Symbiont Piriformospora indica.</title>
        <authorList>
            <person name="Zuccaro A."/>
            <person name="Lahrmann U."/>
            <person name="Guldener U."/>
            <person name="Langen G."/>
            <person name="Pfiffi S."/>
            <person name="Biedenkopf D."/>
            <person name="Wong P."/>
            <person name="Samans B."/>
            <person name="Grimm C."/>
            <person name="Basiewicz M."/>
            <person name="Murat C."/>
            <person name="Martin F."/>
            <person name="Kogel K.H."/>
        </authorList>
    </citation>
    <scope>NUCLEOTIDE SEQUENCE [LARGE SCALE GENOMIC DNA]</scope>
    <source>
        <strain evidence="2 3">DSM 11827</strain>
    </source>
</reference>
<gene>
    <name evidence="2" type="ORF">PIIN_02351</name>
</gene>
<sequence length="265" mass="30396">MSSGSSYTNSRDFPPGYGDFKLISSDKVAFHIPRSLLTHVSPVFRDMFAMGDGPSELQVTEDASTLRLLLLFFDPVQDIDVPMDFGTLTALLEAAQKYQAPQVVKWWEREVRKPSRKKLNDPMLCLAIAARFSLHETVRAALRDLVKAPLKELQTPILFESKLFSHLLELRADRSAWFRAKLTQVMAPVWAMGSWRFAGPNFQRVATWFMEVAAGLDEEPSWRILMAYWDKVEIEPLRRYVEQGAFEQWRSEAAELEDSLPELPK</sequence>
<evidence type="ECO:0000313" key="2">
    <source>
        <dbReference type="EMBL" id="CCA68487.1"/>
    </source>
</evidence>
<dbReference type="InterPro" id="IPR011333">
    <property type="entry name" value="SKP1/BTB/POZ_sf"/>
</dbReference>
<dbReference type="InParanoid" id="G4TAZ4"/>
<evidence type="ECO:0000313" key="3">
    <source>
        <dbReference type="Proteomes" id="UP000007148"/>
    </source>
</evidence>
<comment type="caution">
    <text evidence="2">The sequence shown here is derived from an EMBL/GenBank/DDBJ whole genome shotgun (WGS) entry which is preliminary data.</text>
</comment>
<dbReference type="InterPro" id="IPR000210">
    <property type="entry name" value="BTB/POZ_dom"/>
</dbReference>
<name>G4TAZ4_SERID</name>
<feature type="domain" description="BTB" evidence="1">
    <location>
        <begin position="18"/>
        <end position="115"/>
    </location>
</feature>
<dbReference type="HOGENOM" id="CLU_079122_0_0_1"/>
<dbReference type="SUPFAM" id="SSF54695">
    <property type="entry name" value="POZ domain"/>
    <property type="match status" value="1"/>
</dbReference>
<dbReference type="EMBL" id="CAFZ01000034">
    <property type="protein sequence ID" value="CCA68487.1"/>
    <property type="molecule type" value="Genomic_DNA"/>
</dbReference>
<protein>
    <recommendedName>
        <fullName evidence="1">BTB domain-containing protein</fullName>
    </recommendedName>
</protein>
<dbReference type="Pfam" id="PF00651">
    <property type="entry name" value="BTB"/>
    <property type="match status" value="1"/>
</dbReference>
<keyword evidence="3" id="KW-1185">Reference proteome</keyword>
<dbReference type="eggNOG" id="ENOG502RC8W">
    <property type="taxonomic scope" value="Eukaryota"/>
</dbReference>
<dbReference type="AlphaFoldDB" id="G4TAZ4"/>
<dbReference type="Gene3D" id="3.30.710.10">
    <property type="entry name" value="Potassium Channel Kv1.1, Chain A"/>
    <property type="match status" value="1"/>
</dbReference>
<dbReference type="Proteomes" id="UP000007148">
    <property type="component" value="Unassembled WGS sequence"/>
</dbReference>
<accession>G4TAZ4</accession>
<dbReference type="SMART" id="SM00225">
    <property type="entry name" value="BTB"/>
    <property type="match status" value="1"/>
</dbReference>
<evidence type="ECO:0000259" key="1">
    <source>
        <dbReference type="SMART" id="SM00225"/>
    </source>
</evidence>